<evidence type="ECO:0000313" key="20">
    <source>
        <dbReference type="Proteomes" id="UP000268162"/>
    </source>
</evidence>
<feature type="domain" description="Alanine dehydrogenase/pyridine nucleotide transhydrogenase NAD(H)-binding" evidence="17">
    <location>
        <begin position="178"/>
        <end position="322"/>
    </location>
</feature>
<dbReference type="InterPro" id="IPR036291">
    <property type="entry name" value="NAD(P)-bd_dom_sf"/>
</dbReference>
<evidence type="ECO:0000256" key="4">
    <source>
        <dbReference type="ARBA" id="ARBA00012847"/>
    </source>
</evidence>
<comment type="subunit">
    <text evidence="3">Monomer.</text>
</comment>
<protein>
    <recommendedName>
        <fullName evidence="5 13">Saccharopine dehydrogenase [NAD(+), L-lysine-forming]</fullName>
        <shortName evidence="13">SDH</shortName>
        <ecNumber evidence="4 13">1.5.1.7</ecNumber>
    </recommendedName>
    <alternativeName>
        <fullName evidence="11 13">Lysine--2-oxoglutarate reductase</fullName>
    </alternativeName>
</protein>
<comment type="similarity">
    <text evidence="2 13">Belongs to the AlaDH/PNT family.</text>
</comment>
<evidence type="ECO:0000256" key="11">
    <source>
        <dbReference type="ARBA" id="ARBA00033228"/>
    </source>
</evidence>
<dbReference type="GO" id="GO:0005737">
    <property type="term" value="C:cytoplasm"/>
    <property type="evidence" value="ECO:0007669"/>
    <property type="project" value="TreeGrafter"/>
</dbReference>
<dbReference type="PANTHER" id="PTHR11133:SF23">
    <property type="entry name" value="SACCHAROPINE DEHYDROGENASE [NAD(+), L-LYSINE-FORMING]"/>
    <property type="match status" value="1"/>
</dbReference>
<dbReference type="SMART" id="SM01003">
    <property type="entry name" value="AlaDh_PNT_N"/>
    <property type="match status" value="1"/>
</dbReference>
<keyword evidence="8 13" id="KW-0520">NAD</keyword>
<accession>A0A4P9ZYH1</accession>
<dbReference type="EC" id="1.5.1.7" evidence="4 13"/>
<dbReference type="EMBL" id="ML002328">
    <property type="protein sequence ID" value="RKP38805.1"/>
    <property type="molecule type" value="Genomic_DNA"/>
</dbReference>
<feature type="binding site" evidence="15">
    <location>
        <position position="230"/>
    </location>
    <ligand>
        <name>NAD(+)</name>
        <dbReference type="ChEBI" id="CHEBI:57540"/>
    </ligand>
</feature>
<dbReference type="InterPro" id="IPR007698">
    <property type="entry name" value="AlaDH/PNT_NAD(H)-bd"/>
</dbReference>
<keyword evidence="20" id="KW-1185">Reference proteome</keyword>
<feature type="binding site" evidence="15">
    <location>
        <position position="281"/>
    </location>
    <ligand>
        <name>NAD(+)</name>
        <dbReference type="ChEBI" id="CHEBI:57540"/>
    </ligand>
</feature>
<feature type="binding site" evidence="15">
    <location>
        <begin position="206"/>
        <end position="207"/>
    </location>
    <ligand>
        <name>NAD(+)</name>
        <dbReference type="ChEBI" id="CHEBI:57540"/>
    </ligand>
</feature>
<dbReference type="Gene3D" id="3.40.50.720">
    <property type="entry name" value="NAD(P)-binding Rossmann-like Domain"/>
    <property type="match status" value="2"/>
</dbReference>
<evidence type="ECO:0000256" key="3">
    <source>
        <dbReference type="ARBA" id="ARBA00011245"/>
    </source>
</evidence>
<feature type="domain" description="Alanine dehydrogenase/pyridine nucleotide transhydrogenase N-terminal" evidence="18">
    <location>
        <begin position="9"/>
        <end position="145"/>
    </location>
</feature>
<feature type="binding site" evidence="15">
    <location>
        <position position="133"/>
    </location>
    <ligand>
        <name>NAD(+)</name>
        <dbReference type="ChEBI" id="CHEBI:57540"/>
    </ligand>
</feature>
<organism evidence="19 20">
    <name type="scientific">Dimargaris cristalligena</name>
    <dbReference type="NCBI Taxonomy" id="215637"/>
    <lineage>
        <taxon>Eukaryota</taxon>
        <taxon>Fungi</taxon>
        <taxon>Fungi incertae sedis</taxon>
        <taxon>Zoopagomycota</taxon>
        <taxon>Kickxellomycotina</taxon>
        <taxon>Dimargaritomycetes</taxon>
        <taxon>Dimargaritales</taxon>
        <taxon>Dimargaritaceae</taxon>
        <taxon>Dimargaris</taxon>
    </lineage>
</organism>
<dbReference type="SMART" id="SM01002">
    <property type="entry name" value="AlaDh_PNT_C"/>
    <property type="match status" value="1"/>
</dbReference>
<feature type="binding site" evidence="15">
    <location>
        <begin position="323"/>
        <end position="326"/>
    </location>
    <ligand>
        <name>NAD(+)</name>
        <dbReference type="ChEBI" id="CHEBI:57540"/>
    </ligand>
</feature>
<keyword evidence="10" id="KW-1015">Disulfide bond</keyword>
<keyword evidence="7 13" id="KW-0560">Oxidoreductase</keyword>
<evidence type="ECO:0000256" key="2">
    <source>
        <dbReference type="ARBA" id="ARBA00005689"/>
    </source>
</evidence>
<gene>
    <name evidence="19" type="ORF">BJ085DRAFT_39490</name>
</gene>
<evidence type="ECO:0000259" key="18">
    <source>
        <dbReference type="SMART" id="SM01003"/>
    </source>
</evidence>
<dbReference type="Pfam" id="PF01262">
    <property type="entry name" value="AlaDh_PNT_C"/>
    <property type="match status" value="1"/>
</dbReference>
<dbReference type="SUPFAM" id="SSF51735">
    <property type="entry name" value="NAD(P)-binding Rossmann-fold domains"/>
    <property type="match status" value="1"/>
</dbReference>
<evidence type="ECO:0000256" key="1">
    <source>
        <dbReference type="ARBA" id="ARBA00004884"/>
    </source>
</evidence>
<dbReference type="Pfam" id="PF05222">
    <property type="entry name" value="AlaDh_PNT_N"/>
    <property type="match status" value="1"/>
</dbReference>
<dbReference type="SUPFAM" id="SSF52283">
    <property type="entry name" value="Formate/glycerate dehydrogenase catalytic domain-like"/>
    <property type="match status" value="1"/>
</dbReference>
<feature type="binding site" evidence="15">
    <location>
        <position position="234"/>
    </location>
    <ligand>
        <name>NAD(+)</name>
        <dbReference type="ChEBI" id="CHEBI:57540"/>
    </ligand>
</feature>
<evidence type="ECO:0000256" key="15">
    <source>
        <dbReference type="PIRSR" id="PIRSR018250-3"/>
    </source>
</evidence>
<evidence type="ECO:0000256" key="5">
    <source>
        <dbReference type="ARBA" id="ARBA00021221"/>
    </source>
</evidence>
<comment type="pathway">
    <text evidence="1 13">Amino-acid biosynthesis; L-lysine biosynthesis via AAA pathway; L-lysine from L-alpha-aminoadipate (fungal route): step 3/3.</text>
</comment>
<evidence type="ECO:0000256" key="7">
    <source>
        <dbReference type="ARBA" id="ARBA00023002"/>
    </source>
</evidence>
<name>A0A4P9ZYH1_9FUNG</name>
<evidence type="ECO:0000256" key="13">
    <source>
        <dbReference type="PIRNR" id="PIRNR018250"/>
    </source>
</evidence>
<sequence>MVASPTHIWLREETKPFEHRAALSPDVCCQLLARGFQVTVERSEQRIFDDAEYAQAGCTLVPGGLWKTEAPKDAYITGLKELPENDESPLPHAHIMFAHCFKNQGGWKEVLGRFDRGQGTLLDLEFLNDSNGRRVAAFGFHAGFAGAAVGIDVWCHQHSAQAAQPFPVVKPYPNEDALISELRAKLQATVARVGRYPRLMVIGALGRCGRGALDLARKVGIPEDQLLKWDMAETAKGGPFHEIVDSDIFVNCIYLTHKIPPFVTQAQLDAPSRQLSVIVDVSCDTTNPNNPIPFYNVNTTFDHPTLAVPTQHPSQKPVDIVAIDHLPTMLPRESSHAFSTDLLPSLLELPERHSARVWTEAEALFRRKVADMKQEDAL</sequence>
<dbReference type="InterPro" id="IPR051168">
    <property type="entry name" value="AASS"/>
</dbReference>
<proteinExistence type="inferred from homology"/>
<evidence type="ECO:0000313" key="19">
    <source>
        <dbReference type="EMBL" id="RKP38805.1"/>
    </source>
</evidence>
<dbReference type="InterPro" id="IPR007886">
    <property type="entry name" value="AlaDH/PNT_N"/>
</dbReference>
<evidence type="ECO:0000256" key="14">
    <source>
        <dbReference type="PIRSR" id="PIRSR018250-1"/>
    </source>
</evidence>
<feature type="disulfide bond" evidence="16">
    <location>
        <begin position="208"/>
        <end position="252"/>
    </location>
</feature>
<keyword evidence="9 13" id="KW-0457">Lysine biosynthesis</keyword>
<dbReference type="STRING" id="215637.A0A4P9ZYH1"/>
<keyword evidence="6 13" id="KW-0028">Amino-acid biosynthesis</keyword>
<dbReference type="GO" id="GO:0019878">
    <property type="term" value="P:lysine biosynthetic process via aminoadipic acid"/>
    <property type="evidence" value="ECO:0007669"/>
    <property type="project" value="UniProtKB-UniPathway"/>
</dbReference>
<dbReference type="GO" id="GO:0004754">
    <property type="term" value="F:saccharopine dehydrogenase (NAD+, L-lysine-forming) activity"/>
    <property type="evidence" value="ECO:0007669"/>
    <property type="project" value="UniProtKB-EC"/>
</dbReference>
<reference evidence="20" key="1">
    <citation type="journal article" date="2018" name="Nat. Microbiol.">
        <title>Leveraging single-cell genomics to expand the fungal tree of life.</title>
        <authorList>
            <person name="Ahrendt S.R."/>
            <person name="Quandt C.A."/>
            <person name="Ciobanu D."/>
            <person name="Clum A."/>
            <person name="Salamov A."/>
            <person name="Andreopoulos B."/>
            <person name="Cheng J.F."/>
            <person name="Woyke T."/>
            <person name="Pelin A."/>
            <person name="Henrissat B."/>
            <person name="Reynolds N.K."/>
            <person name="Benny G.L."/>
            <person name="Smith M.E."/>
            <person name="James T.Y."/>
            <person name="Grigoriev I.V."/>
        </authorList>
    </citation>
    <scope>NUCLEOTIDE SEQUENCE [LARGE SCALE GENOMIC DNA]</scope>
    <source>
        <strain evidence="20">RSA 468</strain>
    </source>
</reference>
<evidence type="ECO:0000256" key="9">
    <source>
        <dbReference type="ARBA" id="ARBA00023154"/>
    </source>
</evidence>
<evidence type="ECO:0000256" key="8">
    <source>
        <dbReference type="ARBA" id="ARBA00023027"/>
    </source>
</evidence>
<evidence type="ECO:0000259" key="17">
    <source>
        <dbReference type="SMART" id="SM01002"/>
    </source>
</evidence>
<comment type="catalytic activity">
    <reaction evidence="12 13">
        <text>L-saccharopine + NAD(+) + H2O = L-lysine + 2-oxoglutarate + NADH + H(+)</text>
        <dbReference type="Rhea" id="RHEA:12440"/>
        <dbReference type="ChEBI" id="CHEBI:15377"/>
        <dbReference type="ChEBI" id="CHEBI:15378"/>
        <dbReference type="ChEBI" id="CHEBI:16810"/>
        <dbReference type="ChEBI" id="CHEBI:32551"/>
        <dbReference type="ChEBI" id="CHEBI:57540"/>
        <dbReference type="ChEBI" id="CHEBI:57945"/>
        <dbReference type="ChEBI" id="CHEBI:57951"/>
        <dbReference type="EC" id="1.5.1.7"/>
    </reaction>
</comment>
<evidence type="ECO:0000256" key="6">
    <source>
        <dbReference type="ARBA" id="ARBA00022605"/>
    </source>
</evidence>
<dbReference type="InterPro" id="IPR027281">
    <property type="entry name" value="Lys1"/>
</dbReference>
<evidence type="ECO:0000256" key="10">
    <source>
        <dbReference type="ARBA" id="ARBA00023157"/>
    </source>
</evidence>
<dbReference type="PIRSF" id="PIRSF018250">
    <property type="entry name" value="Saccharopine_DH_Lys"/>
    <property type="match status" value="1"/>
</dbReference>
<feature type="active site" description="Proton donor" evidence="14">
    <location>
        <position position="99"/>
    </location>
</feature>
<feature type="active site" description="Proton acceptor" evidence="14">
    <location>
        <position position="80"/>
    </location>
</feature>
<dbReference type="AlphaFoldDB" id="A0A4P9ZYH1"/>
<dbReference type="UniPathway" id="UPA00033">
    <property type="reaction ID" value="UER00034"/>
</dbReference>
<feature type="binding site" evidence="15">
    <location>
        <position position="254"/>
    </location>
    <ligand>
        <name>NAD(+)</name>
        <dbReference type="ChEBI" id="CHEBI:57540"/>
    </ligand>
</feature>
<evidence type="ECO:0000256" key="12">
    <source>
        <dbReference type="ARBA" id="ARBA00047860"/>
    </source>
</evidence>
<dbReference type="PANTHER" id="PTHR11133">
    <property type="entry name" value="SACCHAROPINE DEHYDROGENASE"/>
    <property type="match status" value="1"/>
</dbReference>
<dbReference type="CDD" id="cd12188">
    <property type="entry name" value="SDH"/>
    <property type="match status" value="1"/>
</dbReference>
<dbReference type="FunFam" id="3.40.50.720:FF:000217">
    <property type="entry name" value="Saccharopine dehydrogenase [NAD(+), L-lysine-forming]"/>
    <property type="match status" value="1"/>
</dbReference>
<dbReference type="Proteomes" id="UP000268162">
    <property type="component" value="Unassembled WGS sequence"/>
</dbReference>
<evidence type="ECO:0000256" key="16">
    <source>
        <dbReference type="PIRSR" id="PIRSR018250-4"/>
    </source>
</evidence>